<name>A0ABW3CD80_9ACTN</name>
<evidence type="ECO:0000313" key="3">
    <source>
        <dbReference type="Proteomes" id="UP001597083"/>
    </source>
</evidence>
<dbReference type="Pfam" id="PF11716">
    <property type="entry name" value="MDMPI_N"/>
    <property type="match status" value="1"/>
</dbReference>
<evidence type="ECO:0000313" key="2">
    <source>
        <dbReference type="EMBL" id="MFD0852380.1"/>
    </source>
</evidence>
<feature type="domain" description="Mycothiol-dependent maleylpyruvate isomerase metal-binding" evidence="1">
    <location>
        <begin position="9"/>
        <end position="58"/>
    </location>
</feature>
<organism evidence="2 3">
    <name type="scientific">Actinomadura adrarensis</name>
    <dbReference type="NCBI Taxonomy" id="1819600"/>
    <lineage>
        <taxon>Bacteria</taxon>
        <taxon>Bacillati</taxon>
        <taxon>Actinomycetota</taxon>
        <taxon>Actinomycetes</taxon>
        <taxon>Streptosporangiales</taxon>
        <taxon>Thermomonosporaceae</taxon>
        <taxon>Actinomadura</taxon>
    </lineage>
</organism>
<dbReference type="EMBL" id="JBHTIR010001299">
    <property type="protein sequence ID" value="MFD0852380.1"/>
    <property type="molecule type" value="Genomic_DNA"/>
</dbReference>
<comment type="caution">
    <text evidence="2">The sequence shown here is derived from an EMBL/GenBank/DDBJ whole genome shotgun (WGS) entry which is preliminary data.</text>
</comment>
<evidence type="ECO:0000259" key="1">
    <source>
        <dbReference type="Pfam" id="PF11716"/>
    </source>
</evidence>
<reference evidence="3" key="1">
    <citation type="journal article" date="2019" name="Int. J. Syst. Evol. Microbiol.">
        <title>The Global Catalogue of Microorganisms (GCM) 10K type strain sequencing project: providing services to taxonomists for standard genome sequencing and annotation.</title>
        <authorList>
            <consortium name="The Broad Institute Genomics Platform"/>
            <consortium name="The Broad Institute Genome Sequencing Center for Infectious Disease"/>
            <person name="Wu L."/>
            <person name="Ma J."/>
        </authorList>
    </citation>
    <scope>NUCLEOTIDE SEQUENCE [LARGE SCALE GENOMIC DNA]</scope>
    <source>
        <strain evidence="3">JCM 31696</strain>
    </source>
</reference>
<proteinExistence type="predicted"/>
<gene>
    <name evidence="2" type="ORF">ACFQ07_09105</name>
</gene>
<protein>
    <submittedName>
        <fullName evidence="2">Maleylpyruvate isomerase N-terminal domain-containing protein</fullName>
    </submittedName>
</protein>
<dbReference type="GO" id="GO:0016853">
    <property type="term" value="F:isomerase activity"/>
    <property type="evidence" value="ECO:0007669"/>
    <property type="project" value="UniProtKB-KW"/>
</dbReference>
<dbReference type="InterPro" id="IPR024344">
    <property type="entry name" value="MDMPI_metal-binding"/>
</dbReference>
<feature type="non-terminal residue" evidence="2">
    <location>
        <position position="67"/>
    </location>
</feature>
<dbReference type="Proteomes" id="UP001597083">
    <property type="component" value="Unassembled WGS sequence"/>
</dbReference>
<keyword evidence="2" id="KW-0413">Isomerase</keyword>
<keyword evidence="3" id="KW-1185">Reference proteome</keyword>
<sequence length="67" mass="7303">MDTPDYLACLRRDLDAFEGCLSGDLVAPVEHCGDWTLHDLADHLGRGNLWSAAGVTEKRGDHEPEPG</sequence>
<accession>A0ABW3CD80</accession>